<dbReference type="Gene3D" id="3.40.630.30">
    <property type="match status" value="1"/>
</dbReference>
<accession>A0AAD5M7B7</accession>
<protein>
    <recommendedName>
        <fullName evidence="1">N-acetyltransferase domain-containing protein</fullName>
    </recommendedName>
</protein>
<evidence type="ECO:0000259" key="1">
    <source>
        <dbReference type="PROSITE" id="PS51186"/>
    </source>
</evidence>
<keyword evidence="3" id="KW-1185">Reference proteome</keyword>
<dbReference type="Proteomes" id="UP001209570">
    <property type="component" value="Unassembled WGS sequence"/>
</dbReference>
<dbReference type="GO" id="GO:0016747">
    <property type="term" value="F:acyltransferase activity, transferring groups other than amino-acyl groups"/>
    <property type="evidence" value="ECO:0007669"/>
    <property type="project" value="InterPro"/>
</dbReference>
<dbReference type="SUPFAM" id="SSF55729">
    <property type="entry name" value="Acyl-CoA N-acyltransferases (Nat)"/>
    <property type="match status" value="1"/>
</dbReference>
<dbReference type="AlphaFoldDB" id="A0AAD5M7B7"/>
<reference evidence="2" key="1">
    <citation type="submission" date="2021-12" db="EMBL/GenBank/DDBJ databases">
        <title>Prjna785345.</title>
        <authorList>
            <person name="Rujirawat T."/>
            <person name="Krajaejun T."/>
        </authorList>
    </citation>
    <scope>NUCLEOTIDE SEQUENCE</scope>
    <source>
        <strain evidence="2">Pi057C3</strain>
    </source>
</reference>
<evidence type="ECO:0000313" key="3">
    <source>
        <dbReference type="Proteomes" id="UP001209570"/>
    </source>
</evidence>
<evidence type="ECO:0000313" key="2">
    <source>
        <dbReference type="EMBL" id="KAJ0404637.1"/>
    </source>
</evidence>
<feature type="domain" description="N-acetyltransferase" evidence="1">
    <location>
        <begin position="47"/>
        <end position="205"/>
    </location>
</feature>
<dbReference type="InterPro" id="IPR016181">
    <property type="entry name" value="Acyl_CoA_acyltransferase"/>
</dbReference>
<proteinExistence type="predicted"/>
<organism evidence="2 3">
    <name type="scientific">Pythium insidiosum</name>
    <name type="common">Pythiosis disease agent</name>
    <dbReference type="NCBI Taxonomy" id="114742"/>
    <lineage>
        <taxon>Eukaryota</taxon>
        <taxon>Sar</taxon>
        <taxon>Stramenopiles</taxon>
        <taxon>Oomycota</taxon>
        <taxon>Peronosporomycetes</taxon>
        <taxon>Pythiales</taxon>
        <taxon>Pythiaceae</taxon>
        <taxon>Pythium</taxon>
    </lineage>
</organism>
<dbReference type="PROSITE" id="PS51186">
    <property type="entry name" value="GNAT"/>
    <property type="match status" value="1"/>
</dbReference>
<sequence>MDVVAETPLCSVCDHRHEQGVKCSVCGHTGKSRVFHLLKMKSMAGAFTVRGFDCLTRTPSIHNLDRGLYAFTKILRGRIFSCNELPADLNARHLVAFVGDAPIGTARWHLTLLGNEFTVEIDNIGILEPKRRQGFGKHFLQHTLTDIDRRLRELDTPCVMVQAFIPDSVDTVAALKLFEALGFKHDGQRVQRDSQAFFRMVLHASS</sequence>
<dbReference type="InterPro" id="IPR000182">
    <property type="entry name" value="GNAT_dom"/>
</dbReference>
<name>A0AAD5M7B7_PYTIN</name>
<gene>
    <name evidence="2" type="ORF">P43SY_009850</name>
</gene>
<dbReference type="EMBL" id="JAKCXM010000059">
    <property type="protein sequence ID" value="KAJ0404637.1"/>
    <property type="molecule type" value="Genomic_DNA"/>
</dbReference>
<dbReference type="CDD" id="cd04301">
    <property type="entry name" value="NAT_SF"/>
    <property type="match status" value="1"/>
</dbReference>
<comment type="caution">
    <text evidence="2">The sequence shown here is derived from an EMBL/GenBank/DDBJ whole genome shotgun (WGS) entry which is preliminary data.</text>
</comment>